<dbReference type="InterPro" id="IPR013598">
    <property type="entry name" value="Exportin-1/Importin-b-like"/>
</dbReference>
<keyword evidence="2" id="KW-1185">Reference proteome</keyword>
<dbReference type="Proteomes" id="UP000887566">
    <property type="component" value="Unplaced"/>
</dbReference>
<feature type="domain" description="Exportin-1/Importin-beta-like" evidence="1">
    <location>
        <begin position="4"/>
        <end position="57"/>
    </location>
</feature>
<dbReference type="PANTHER" id="PTHR11223">
    <property type="entry name" value="EXPORTIN 1/5"/>
    <property type="match status" value="1"/>
</dbReference>
<reference evidence="3" key="1">
    <citation type="submission" date="2022-11" db="UniProtKB">
        <authorList>
            <consortium name="WormBaseParasite"/>
        </authorList>
    </citation>
    <scope>IDENTIFICATION</scope>
</reference>
<evidence type="ECO:0000259" key="1">
    <source>
        <dbReference type="Pfam" id="PF08389"/>
    </source>
</evidence>
<protein>
    <submittedName>
        <fullName evidence="3">Exportin-1/Importin-beta-like domain-containing protein</fullName>
    </submittedName>
</protein>
<dbReference type="Pfam" id="PF18777">
    <property type="entry name" value="CRM1_repeat"/>
    <property type="match status" value="1"/>
</dbReference>
<evidence type="ECO:0000313" key="2">
    <source>
        <dbReference type="Proteomes" id="UP000887566"/>
    </source>
</evidence>
<dbReference type="InterPro" id="IPR041123">
    <property type="entry name" value="CRM1_repeat"/>
</dbReference>
<dbReference type="AlphaFoldDB" id="A0A914UYM9"/>
<accession>A0A914UYM9</accession>
<evidence type="ECO:0000313" key="3">
    <source>
        <dbReference type="WBParaSite" id="PSAMB.scaffold13686size2161.g35619.t1"/>
    </source>
</evidence>
<name>A0A914UYM9_9BILA</name>
<proteinExistence type="predicted"/>
<dbReference type="GO" id="GO:0000055">
    <property type="term" value="P:ribosomal large subunit export from nucleus"/>
    <property type="evidence" value="ECO:0007669"/>
    <property type="project" value="TreeGrafter"/>
</dbReference>
<dbReference type="PANTHER" id="PTHR11223:SF2">
    <property type="entry name" value="EXPORTIN-1"/>
    <property type="match status" value="1"/>
</dbReference>
<dbReference type="GO" id="GO:0005737">
    <property type="term" value="C:cytoplasm"/>
    <property type="evidence" value="ECO:0007669"/>
    <property type="project" value="TreeGrafter"/>
</dbReference>
<dbReference type="GO" id="GO:0005049">
    <property type="term" value="F:nuclear export signal receptor activity"/>
    <property type="evidence" value="ECO:0007669"/>
    <property type="project" value="InterPro"/>
</dbReference>
<dbReference type="InterPro" id="IPR045065">
    <property type="entry name" value="XPO1/5"/>
</dbReference>
<dbReference type="InterPro" id="IPR011989">
    <property type="entry name" value="ARM-like"/>
</dbReference>
<organism evidence="2 3">
    <name type="scientific">Plectus sambesii</name>
    <dbReference type="NCBI Taxonomy" id="2011161"/>
    <lineage>
        <taxon>Eukaryota</taxon>
        <taxon>Metazoa</taxon>
        <taxon>Ecdysozoa</taxon>
        <taxon>Nematoda</taxon>
        <taxon>Chromadorea</taxon>
        <taxon>Plectida</taxon>
        <taxon>Plectina</taxon>
        <taxon>Plectoidea</taxon>
        <taxon>Plectidae</taxon>
        <taxon>Plectus</taxon>
    </lineage>
</organism>
<dbReference type="GO" id="GO:0005634">
    <property type="term" value="C:nucleus"/>
    <property type="evidence" value="ECO:0007669"/>
    <property type="project" value="TreeGrafter"/>
</dbReference>
<dbReference type="Pfam" id="PF08389">
    <property type="entry name" value="Xpo1"/>
    <property type="match status" value="1"/>
</dbReference>
<dbReference type="WBParaSite" id="PSAMB.scaffold13686size2161.g35619.t1">
    <property type="protein sequence ID" value="PSAMB.scaffold13686size2161.g35619.t1"/>
    <property type="gene ID" value="PSAMB.scaffold13686size2161.g35619"/>
</dbReference>
<dbReference type="GO" id="GO:0000056">
    <property type="term" value="P:ribosomal small subunit export from nucleus"/>
    <property type="evidence" value="ECO:0007669"/>
    <property type="project" value="TreeGrafter"/>
</dbReference>
<dbReference type="Gene3D" id="1.25.10.10">
    <property type="entry name" value="Leucine-rich Repeat Variant"/>
    <property type="match status" value="1"/>
</dbReference>
<sequence length="213" mass="24378">MREQSENAPLVEATLKTLLKFLNWIPVGYIFETNLVDHLTQKFLLVPMFRSVTLQCLMEIAGISLPDKNDTYNEKLVFMFTNTMAQMKQMMDPSLNLAEAFKVGSDDDQKFIANLAQFLCTFLKEHSGLVEVTDNKESDVKTAHELGMVYMLKISEVDDVEIFKICLDYWNWMSAELYRECPFLCSSMGSFVGAFGLGALSSNHQVPPRRRLY</sequence>
<dbReference type="GO" id="GO:0006611">
    <property type="term" value="P:protein export from nucleus"/>
    <property type="evidence" value="ECO:0007669"/>
    <property type="project" value="InterPro"/>
</dbReference>